<evidence type="ECO:0000256" key="3">
    <source>
        <dbReference type="ARBA" id="ARBA00022801"/>
    </source>
</evidence>
<protein>
    <recommendedName>
        <fullName evidence="9">UvrD-like helicase ATP-binding domain-containing protein</fullName>
    </recommendedName>
</protein>
<dbReference type="PANTHER" id="PTHR11070:SF45">
    <property type="entry name" value="DNA 3'-5' HELICASE"/>
    <property type="match status" value="1"/>
</dbReference>
<gene>
    <name evidence="10" type="ORF">NCAST_01_00650</name>
</gene>
<name>U5E2W6_NOCAS</name>
<dbReference type="InterPro" id="IPR027417">
    <property type="entry name" value="P-loop_NTPase"/>
</dbReference>
<proteinExistence type="predicted"/>
<dbReference type="AlphaFoldDB" id="U5E2W6"/>
<evidence type="ECO:0000256" key="7">
    <source>
        <dbReference type="PROSITE-ProRule" id="PRU00560"/>
    </source>
</evidence>
<keyword evidence="3 7" id="KW-0378">Hydrolase</keyword>
<evidence type="ECO:0000256" key="4">
    <source>
        <dbReference type="ARBA" id="ARBA00022806"/>
    </source>
</evidence>
<evidence type="ECO:0000313" key="10">
    <source>
        <dbReference type="EMBL" id="GAD81497.1"/>
    </source>
</evidence>
<dbReference type="PANTHER" id="PTHR11070">
    <property type="entry name" value="UVRD / RECB / PCRA DNA HELICASE FAMILY MEMBER"/>
    <property type="match status" value="1"/>
</dbReference>
<dbReference type="InterPro" id="IPR014016">
    <property type="entry name" value="UvrD-like_ATP-bd"/>
</dbReference>
<dbReference type="PROSITE" id="PS51198">
    <property type="entry name" value="UVRD_HELICASE_ATP_BIND"/>
    <property type="match status" value="1"/>
</dbReference>
<evidence type="ECO:0000256" key="2">
    <source>
        <dbReference type="ARBA" id="ARBA00022763"/>
    </source>
</evidence>
<dbReference type="GO" id="GO:0003677">
    <property type="term" value="F:DNA binding"/>
    <property type="evidence" value="ECO:0007669"/>
    <property type="project" value="InterPro"/>
</dbReference>
<dbReference type="Gene3D" id="1.10.10.160">
    <property type="match status" value="1"/>
</dbReference>
<feature type="binding site" evidence="7">
    <location>
        <begin position="244"/>
        <end position="251"/>
    </location>
    <ligand>
        <name>ATP</name>
        <dbReference type="ChEBI" id="CHEBI:30616"/>
    </ligand>
</feature>
<dbReference type="GO" id="GO:0005524">
    <property type="term" value="F:ATP binding"/>
    <property type="evidence" value="ECO:0007669"/>
    <property type="project" value="UniProtKB-UniRule"/>
</dbReference>
<dbReference type="Pfam" id="PF00580">
    <property type="entry name" value="UvrD-helicase"/>
    <property type="match status" value="1"/>
</dbReference>
<dbReference type="GO" id="GO:0016787">
    <property type="term" value="F:hydrolase activity"/>
    <property type="evidence" value="ECO:0007669"/>
    <property type="project" value="UniProtKB-UniRule"/>
</dbReference>
<dbReference type="SUPFAM" id="SSF52540">
    <property type="entry name" value="P-loop containing nucleoside triphosphate hydrolases"/>
    <property type="match status" value="1"/>
</dbReference>
<dbReference type="RefSeq" id="WP_022565448.1">
    <property type="nucleotide sequence ID" value="NZ_BAFO02000001.1"/>
</dbReference>
<evidence type="ECO:0000256" key="5">
    <source>
        <dbReference type="ARBA" id="ARBA00022840"/>
    </source>
</evidence>
<dbReference type="EMBL" id="BAFO02000001">
    <property type="protein sequence ID" value="GAD81497.1"/>
    <property type="molecule type" value="Genomic_DNA"/>
</dbReference>
<evidence type="ECO:0000256" key="8">
    <source>
        <dbReference type="SAM" id="MobiDB-lite"/>
    </source>
</evidence>
<keyword evidence="11" id="KW-1185">Reference proteome</keyword>
<dbReference type="InterPro" id="IPR013986">
    <property type="entry name" value="DExx_box_DNA_helicase_dom_sf"/>
</dbReference>
<evidence type="ECO:0000313" key="11">
    <source>
        <dbReference type="Proteomes" id="UP000017048"/>
    </source>
</evidence>
<organism evidence="10 11">
    <name type="scientific">Nocardia asteroides NBRC 15531</name>
    <dbReference type="NCBI Taxonomy" id="1110697"/>
    <lineage>
        <taxon>Bacteria</taxon>
        <taxon>Bacillati</taxon>
        <taxon>Actinomycetota</taxon>
        <taxon>Actinomycetes</taxon>
        <taxon>Mycobacteriales</taxon>
        <taxon>Nocardiaceae</taxon>
        <taxon>Nocardia</taxon>
    </lineage>
</organism>
<evidence type="ECO:0000259" key="9">
    <source>
        <dbReference type="PROSITE" id="PS51198"/>
    </source>
</evidence>
<dbReference type="GeneID" id="91516201"/>
<sequence>MLSSKGLPSPDTASGDIDQVGGTMANIRRERRLRAAEQALAVQTHLSSSERRVLTGILANEGWQLLVSTTAFRPGRPTAFAIGPTGVFAVVFAATMPNPSQFGELRKHAEEPLARLALDDFRFVPHMAEIVVVLPGRVRPESDGRIHVVDEPGFVATLTGGDRRYKPARVAQLAASTIDKYTHLRLDLIDESDSPAELFTETDLNEAERAAALARPFRDWMTFLDPAQLSLVHANFNGPARISGPAGTGKSVVALHRMAHWAKRNPGRLMFTTFVKTLPTFHERGFAHLAPRAADRALFTGLHAWTLRFLKDRDVPFNLDEAAVNASLADAWRRVRHTLTGVKGTDFGYWHDEIDRIIKGRGLRDSASYLAVQRTGREGISLLPSMRNTVWEDWYVPYEEGLAARGAHDFNDLIALAVEELRARPLTGDERFGLVVVDEVQDFTLRQLQLVYEIAGAREDSQLLLVGDSQQRVYVGSCTLAEAGIPVPGGRGRILRTNYRNRAAVLSYVQRIDTAGSVDDLNGGAGVVIRESNATLPDGRAVEARLTRRESLAALPQAIRDANLNPDADIAVIVSTRSDIDRYLTVLRRAGLRAMPLEHYDGTQPTDIKVGTVHRAKGMDFTAVFLLLANPPTTHPGGRDTEALRSRQHLVAASRARDYLWVCTLTD</sequence>
<accession>U5E2W6</accession>
<dbReference type="Proteomes" id="UP000017048">
    <property type="component" value="Unassembled WGS sequence"/>
</dbReference>
<dbReference type="Gene3D" id="3.40.50.300">
    <property type="entry name" value="P-loop containing nucleotide triphosphate hydrolases"/>
    <property type="match status" value="2"/>
</dbReference>
<dbReference type="eggNOG" id="COG0210">
    <property type="taxonomic scope" value="Bacteria"/>
</dbReference>
<dbReference type="GO" id="GO:0043138">
    <property type="term" value="F:3'-5' DNA helicase activity"/>
    <property type="evidence" value="ECO:0007669"/>
    <property type="project" value="TreeGrafter"/>
</dbReference>
<feature type="region of interest" description="Disordered" evidence="8">
    <location>
        <begin position="1"/>
        <end position="22"/>
    </location>
</feature>
<keyword evidence="5 7" id="KW-0067">ATP-binding</keyword>
<dbReference type="GO" id="GO:0005829">
    <property type="term" value="C:cytosol"/>
    <property type="evidence" value="ECO:0007669"/>
    <property type="project" value="TreeGrafter"/>
</dbReference>
<evidence type="ECO:0000256" key="6">
    <source>
        <dbReference type="ARBA" id="ARBA00023204"/>
    </source>
</evidence>
<feature type="domain" description="UvrD-like helicase ATP-binding" evidence="9">
    <location>
        <begin position="223"/>
        <end position="513"/>
    </location>
</feature>
<dbReference type="STRING" id="1824.SAMN05444423_111175"/>
<dbReference type="GO" id="GO:0000725">
    <property type="term" value="P:recombinational repair"/>
    <property type="evidence" value="ECO:0007669"/>
    <property type="project" value="TreeGrafter"/>
</dbReference>
<comment type="caution">
    <text evidence="10">The sequence shown here is derived from an EMBL/GenBank/DDBJ whole genome shotgun (WGS) entry which is preliminary data.</text>
</comment>
<keyword evidence="1 7" id="KW-0547">Nucleotide-binding</keyword>
<keyword evidence="4 7" id="KW-0347">Helicase</keyword>
<reference evidence="10 11" key="1">
    <citation type="journal article" date="2014" name="BMC Genomics">
        <title>Genome based analysis of type-I polyketide synthase and nonribosomal peptide synthetase gene clusters in seven strains of five representative Nocardia species.</title>
        <authorList>
            <person name="Komaki H."/>
            <person name="Ichikawa N."/>
            <person name="Hosoyama A."/>
            <person name="Takahashi-Nakaguchi A."/>
            <person name="Matsuzawa T."/>
            <person name="Suzuki K."/>
            <person name="Fujita N."/>
            <person name="Gonoi T."/>
        </authorList>
    </citation>
    <scope>NUCLEOTIDE SEQUENCE [LARGE SCALE GENOMIC DNA]</scope>
    <source>
        <strain evidence="10 11">NBRC 15531</strain>
    </source>
</reference>
<keyword evidence="2" id="KW-0227">DNA damage</keyword>
<keyword evidence="6" id="KW-0234">DNA repair</keyword>
<evidence type="ECO:0000256" key="1">
    <source>
        <dbReference type="ARBA" id="ARBA00022741"/>
    </source>
</evidence>
<dbReference type="InterPro" id="IPR000212">
    <property type="entry name" value="DNA_helicase_UvrD/REP"/>
</dbReference>